<feature type="transmembrane region" description="Helical" evidence="9">
    <location>
        <begin position="579"/>
        <end position="602"/>
    </location>
</feature>
<dbReference type="Proteomes" id="UP000008820">
    <property type="component" value="Unassembled WGS sequence"/>
</dbReference>
<keyword evidence="6 9" id="KW-0472">Membrane</keyword>
<sequence>MMIPSSETNPESLTISQVKLINHIVLTYFLGAYTMCRVMNRTEKAINVPISEIPIAIVQIQHGMVETIDLGCSVFWIEEDALFRFLEDFFKIHDAARFRCSTKYFMVMVQSNDVDHMEVIGSILKYPALNDMPNFLMITPSNETFKLGTHRFVGNFPESSEYILLDEYSIERNTFVHRNNLFPDKLSDLMGKTLKAASFYLVPWFMMRQEDDGIITFRNQSYTADGSDGFFMIQFCLRYNCTWELHIDDRYLYGQVFENGTGNGMFGALLDRKVDFAIGGVGAYFSMFKYFSLSKPIRWAAVSCLTAKPRLVPYWKFIFIVFSPSIWKILMMIFILLTTCLYLAERRTENFKNKGYIWVFLKVLKTFILASGDLYRTNASSIILITSLLIFTVIIGNVYIGQIHSILTLPPYQPSISTVEDLIRSGLRLIERHPIWMYAIDGSNNPKDLKLMAQFQVVSPERMSEIADNGREAIMIALLEDGHSMVNNAINAQNIKHYRIMSEQLYFEYEIAYTTKTWPLLDRIDSMSLRARDACLFRHMEQVMVDRYMDYWVQVSIEHSRERPHVQLQKMVLEEISGALMILGVGQTAAAVAFILENVLYYGMRSGKKLFKHITNSVRPMHPTKT</sequence>
<dbReference type="AlphaFoldDB" id="A0A903VCF6"/>
<comment type="similarity">
    <text evidence="2">Belongs to the glutamate-gated ion channel (TC 1.A.10.1) family.</text>
</comment>
<protein>
    <recommendedName>
        <fullName evidence="10">Ionotropic glutamate receptor C-terminal domain-containing protein</fullName>
    </recommendedName>
</protein>
<dbReference type="InterPro" id="IPR001320">
    <property type="entry name" value="Iontro_rcpt_C"/>
</dbReference>
<dbReference type="GO" id="GO:0015276">
    <property type="term" value="F:ligand-gated monoatomic ion channel activity"/>
    <property type="evidence" value="ECO:0007669"/>
    <property type="project" value="InterPro"/>
</dbReference>
<dbReference type="PANTHER" id="PTHR42643:SF40">
    <property type="entry name" value="IONOTROPIC RECEPTOR 41A-RELATED"/>
    <property type="match status" value="1"/>
</dbReference>
<gene>
    <name evidence="11" type="primary">110681289</name>
</gene>
<keyword evidence="5 9" id="KW-1133">Transmembrane helix</keyword>
<evidence type="ECO:0000256" key="9">
    <source>
        <dbReference type="SAM" id="Phobius"/>
    </source>
</evidence>
<dbReference type="Pfam" id="PF00060">
    <property type="entry name" value="Lig_chan"/>
    <property type="match status" value="1"/>
</dbReference>
<reference evidence="11" key="2">
    <citation type="submission" date="2022-10" db="UniProtKB">
        <authorList>
            <consortium name="EnsemblMetazoa"/>
        </authorList>
    </citation>
    <scope>IDENTIFICATION</scope>
    <source>
        <strain evidence="11">LVP_AGWG</strain>
    </source>
</reference>
<feature type="transmembrane region" description="Helical" evidence="9">
    <location>
        <begin position="382"/>
        <end position="400"/>
    </location>
</feature>
<evidence type="ECO:0000256" key="6">
    <source>
        <dbReference type="ARBA" id="ARBA00023136"/>
    </source>
</evidence>
<feature type="transmembrane region" description="Helical" evidence="9">
    <location>
        <begin position="356"/>
        <end position="375"/>
    </location>
</feature>
<evidence type="ECO:0000256" key="3">
    <source>
        <dbReference type="ARBA" id="ARBA00022475"/>
    </source>
</evidence>
<evidence type="ECO:0000256" key="7">
    <source>
        <dbReference type="ARBA" id="ARBA00023170"/>
    </source>
</evidence>
<proteinExistence type="inferred from homology"/>
<evidence type="ECO:0000256" key="5">
    <source>
        <dbReference type="ARBA" id="ARBA00022989"/>
    </source>
</evidence>
<dbReference type="GO" id="GO:0005886">
    <property type="term" value="C:plasma membrane"/>
    <property type="evidence" value="ECO:0007669"/>
    <property type="project" value="UniProtKB-SubCell"/>
</dbReference>
<keyword evidence="8" id="KW-0325">Glycoprotein</keyword>
<feature type="transmembrane region" description="Helical" evidence="9">
    <location>
        <begin position="317"/>
        <end position="344"/>
    </location>
</feature>
<evidence type="ECO:0000256" key="8">
    <source>
        <dbReference type="ARBA" id="ARBA00023180"/>
    </source>
</evidence>
<comment type="subcellular location">
    <subcellularLocation>
        <location evidence="1">Cell membrane</location>
        <topology evidence="1">Multi-pass membrane protein</topology>
    </subcellularLocation>
</comment>
<dbReference type="InterPro" id="IPR052192">
    <property type="entry name" value="Insect_Ionotropic_Sensory_Rcpt"/>
</dbReference>
<evidence type="ECO:0000313" key="11">
    <source>
        <dbReference type="EnsemblMetazoa" id="AAEL021241-PA"/>
    </source>
</evidence>
<dbReference type="OrthoDB" id="8182981at2759"/>
<keyword evidence="3" id="KW-1003">Cell membrane</keyword>
<dbReference type="PANTHER" id="PTHR42643">
    <property type="entry name" value="IONOTROPIC RECEPTOR 20A-RELATED"/>
    <property type="match status" value="1"/>
</dbReference>
<keyword evidence="12" id="KW-1185">Reference proteome</keyword>
<dbReference type="SUPFAM" id="SSF53850">
    <property type="entry name" value="Periplasmic binding protein-like II"/>
    <property type="match status" value="1"/>
</dbReference>
<evidence type="ECO:0000259" key="10">
    <source>
        <dbReference type="Pfam" id="PF00060"/>
    </source>
</evidence>
<keyword evidence="4 9" id="KW-0812">Transmembrane</keyword>
<evidence type="ECO:0000256" key="1">
    <source>
        <dbReference type="ARBA" id="ARBA00004651"/>
    </source>
</evidence>
<dbReference type="GO" id="GO:0050906">
    <property type="term" value="P:detection of stimulus involved in sensory perception"/>
    <property type="evidence" value="ECO:0007669"/>
    <property type="project" value="UniProtKB-ARBA"/>
</dbReference>
<organism evidence="11 12">
    <name type="scientific">Aedes aegypti</name>
    <name type="common">Yellowfever mosquito</name>
    <name type="synonym">Culex aegypti</name>
    <dbReference type="NCBI Taxonomy" id="7159"/>
    <lineage>
        <taxon>Eukaryota</taxon>
        <taxon>Metazoa</taxon>
        <taxon>Ecdysozoa</taxon>
        <taxon>Arthropoda</taxon>
        <taxon>Hexapoda</taxon>
        <taxon>Insecta</taxon>
        <taxon>Pterygota</taxon>
        <taxon>Neoptera</taxon>
        <taxon>Endopterygota</taxon>
        <taxon>Diptera</taxon>
        <taxon>Nematocera</taxon>
        <taxon>Culicoidea</taxon>
        <taxon>Culicidae</taxon>
        <taxon>Culicinae</taxon>
        <taxon>Aedini</taxon>
        <taxon>Aedes</taxon>
        <taxon>Stegomyia</taxon>
    </lineage>
</organism>
<dbReference type="Gene3D" id="3.40.190.10">
    <property type="entry name" value="Periplasmic binding protein-like II"/>
    <property type="match status" value="1"/>
</dbReference>
<dbReference type="EnsemblMetazoa" id="AAEL021241-RA">
    <property type="protein sequence ID" value="AAEL021241-PA"/>
    <property type="gene ID" value="AAEL021241"/>
</dbReference>
<feature type="domain" description="Ionotropic glutamate receptor C-terminal" evidence="10">
    <location>
        <begin position="324"/>
        <end position="586"/>
    </location>
</feature>
<evidence type="ECO:0000256" key="2">
    <source>
        <dbReference type="ARBA" id="ARBA00008685"/>
    </source>
</evidence>
<dbReference type="Gene3D" id="1.10.287.70">
    <property type="match status" value="1"/>
</dbReference>
<evidence type="ECO:0000313" key="12">
    <source>
        <dbReference type="Proteomes" id="UP000008820"/>
    </source>
</evidence>
<name>A0A903VCF6_AEDAE</name>
<evidence type="ECO:0000256" key="4">
    <source>
        <dbReference type="ARBA" id="ARBA00022692"/>
    </source>
</evidence>
<accession>A0A903VCF6</accession>
<reference evidence="12" key="1">
    <citation type="submission" date="2017-06" db="EMBL/GenBank/DDBJ databases">
        <title>Aedes aegypti genome working group (AGWG) sequencing and assembly.</title>
        <authorList>
            <consortium name="Aedes aegypti Genome Working Group (AGWG)"/>
            <person name="Matthews B.J."/>
        </authorList>
    </citation>
    <scope>NUCLEOTIDE SEQUENCE [LARGE SCALE GENOMIC DNA]</scope>
    <source>
        <strain evidence="12">LVP_AGWG</strain>
    </source>
</reference>
<keyword evidence="7" id="KW-0675">Receptor</keyword>